<feature type="domain" description="NAD-dependent epimerase/dehydratase" evidence="1">
    <location>
        <begin position="4"/>
        <end position="176"/>
    </location>
</feature>
<dbReference type="Gene3D" id="3.40.50.720">
    <property type="entry name" value="NAD(P)-binding Rossmann-like Domain"/>
    <property type="match status" value="1"/>
</dbReference>
<dbReference type="Proteomes" id="UP001365781">
    <property type="component" value="Unassembled WGS sequence"/>
</dbReference>
<dbReference type="SUPFAM" id="SSF51735">
    <property type="entry name" value="NAD(P)-binding Rossmann-fold domains"/>
    <property type="match status" value="1"/>
</dbReference>
<gene>
    <name evidence="2" type="ORF">WB403_47770</name>
</gene>
<dbReference type="InterPro" id="IPR001509">
    <property type="entry name" value="Epimerase_deHydtase"/>
</dbReference>
<sequence length="353" mass="36370">MPTVMITGAAGFTGRRAAAEAARRGAALTLMSHHRTLERPGPGPMRSVRADLADPDSLRGVCEGVDVLLHCASLIGGTPQDSHTVNARGTAALVAEAQRSGVSRIVYLSTASVYGRGVFRGALPAELERRPRSTTSRTRALAEDAVLAAGGFVLRPYLVYGPGDAWVVPGLVRLLHALAGGTSGWDARLSVISVTELAGLLVGVGLAPRERLSTSLYHAALPAPVVASQLLGAVAAAAGVAPAPETTPAAARVRLRGDREAANALEMVATDHWFDSTPVWADLGHTVPGTPADVHLPRLREWYARRAAASVGRTAGRTASDGCGGPRPTGVAAATSAVVPGGHGHRLPVRRGS</sequence>
<dbReference type="RefSeq" id="WP_336543506.1">
    <property type="nucleotide sequence ID" value="NZ_JBBAYL010000049.1"/>
</dbReference>
<dbReference type="PANTHER" id="PTHR48079:SF6">
    <property type="entry name" value="NAD(P)-BINDING DOMAIN-CONTAINING PROTEIN-RELATED"/>
    <property type="match status" value="1"/>
</dbReference>
<reference evidence="2 3" key="1">
    <citation type="submission" date="2024-03" db="EMBL/GenBank/DDBJ databases">
        <title>First Report of Pectobacterium brasiliscabiei causing potato scab in china.</title>
        <authorList>
            <person name="Handique U."/>
        </authorList>
    </citation>
    <scope>NUCLEOTIDE SEQUENCE [LARGE SCALE GENOMIC DNA]</scope>
    <source>
        <strain evidence="2 3">ZRIMU1503</strain>
    </source>
</reference>
<keyword evidence="3" id="KW-1185">Reference proteome</keyword>
<dbReference type="Pfam" id="PF01370">
    <property type="entry name" value="Epimerase"/>
    <property type="match status" value="1"/>
</dbReference>
<dbReference type="PANTHER" id="PTHR48079">
    <property type="entry name" value="PROTEIN YEEZ"/>
    <property type="match status" value="1"/>
</dbReference>
<dbReference type="InterPro" id="IPR051783">
    <property type="entry name" value="NAD(P)-dependent_oxidoreduct"/>
</dbReference>
<evidence type="ECO:0000313" key="2">
    <source>
        <dbReference type="EMBL" id="MEI5616810.1"/>
    </source>
</evidence>
<organism evidence="2 3">
    <name type="scientific">Streptomyces brasiliscabiei</name>
    <dbReference type="NCBI Taxonomy" id="2736302"/>
    <lineage>
        <taxon>Bacteria</taxon>
        <taxon>Bacillati</taxon>
        <taxon>Actinomycetota</taxon>
        <taxon>Actinomycetes</taxon>
        <taxon>Kitasatosporales</taxon>
        <taxon>Streptomycetaceae</taxon>
        <taxon>Streptomyces</taxon>
    </lineage>
</organism>
<dbReference type="EMBL" id="JBBAYM010000066">
    <property type="protein sequence ID" value="MEI5616810.1"/>
    <property type="molecule type" value="Genomic_DNA"/>
</dbReference>
<protein>
    <submittedName>
        <fullName evidence="2">NAD-dependent epimerase/dehydratase family protein</fullName>
    </submittedName>
</protein>
<proteinExistence type="predicted"/>
<name>A0ABU8GX49_9ACTN</name>
<dbReference type="InterPro" id="IPR036291">
    <property type="entry name" value="NAD(P)-bd_dom_sf"/>
</dbReference>
<evidence type="ECO:0000313" key="3">
    <source>
        <dbReference type="Proteomes" id="UP001365781"/>
    </source>
</evidence>
<evidence type="ECO:0000259" key="1">
    <source>
        <dbReference type="Pfam" id="PF01370"/>
    </source>
</evidence>
<comment type="caution">
    <text evidence="2">The sequence shown here is derived from an EMBL/GenBank/DDBJ whole genome shotgun (WGS) entry which is preliminary data.</text>
</comment>
<accession>A0ABU8GX49</accession>